<reference evidence="1 2" key="1">
    <citation type="submission" date="2014-11" db="EMBL/GenBank/DDBJ databases">
        <title>Genetic blueprint of the zoonotic pathogen Toxocara canis.</title>
        <authorList>
            <person name="Zhu X.-Q."/>
            <person name="Korhonen P.K."/>
            <person name="Cai H."/>
            <person name="Young N.D."/>
            <person name="Nejsum P."/>
            <person name="von Samson-Himmelstjerna G."/>
            <person name="Boag P.R."/>
            <person name="Tan P."/>
            <person name="Li Q."/>
            <person name="Min J."/>
            <person name="Yang Y."/>
            <person name="Wang X."/>
            <person name="Fang X."/>
            <person name="Hall R.S."/>
            <person name="Hofmann A."/>
            <person name="Sternberg P.W."/>
            <person name="Jex A.R."/>
            <person name="Gasser R.B."/>
        </authorList>
    </citation>
    <scope>NUCLEOTIDE SEQUENCE [LARGE SCALE GENOMIC DNA]</scope>
    <source>
        <strain evidence="1">PN_DK_2014</strain>
    </source>
</reference>
<comment type="caution">
    <text evidence="1">The sequence shown here is derived from an EMBL/GenBank/DDBJ whole genome shotgun (WGS) entry which is preliminary data.</text>
</comment>
<dbReference type="EMBL" id="JPKZ01000437">
    <property type="protein sequence ID" value="KHN87358.1"/>
    <property type="molecule type" value="Genomic_DNA"/>
</dbReference>
<protein>
    <submittedName>
        <fullName evidence="1">Uncharacterized protein</fullName>
    </submittedName>
</protein>
<dbReference type="AlphaFoldDB" id="A0A0B2W0B8"/>
<proteinExistence type="predicted"/>
<name>A0A0B2W0B8_TOXCA</name>
<gene>
    <name evidence="1" type="ORF">Tcan_02012</name>
</gene>
<dbReference type="Proteomes" id="UP000031036">
    <property type="component" value="Unassembled WGS sequence"/>
</dbReference>
<organism evidence="1 2">
    <name type="scientific">Toxocara canis</name>
    <name type="common">Canine roundworm</name>
    <dbReference type="NCBI Taxonomy" id="6265"/>
    <lineage>
        <taxon>Eukaryota</taxon>
        <taxon>Metazoa</taxon>
        <taxon>Ecdysozoa</taxon>
        <taxon>Nematoda</taxon>
        <taxon>Chromadorea</taxon>
        <taxon>Rhabditida</taxon>
        <taxon>Spirurina</taxon>
        <taxon>Ascaridomorpha</taxon>
        <taxon>Ascaridoidea</taxon>
        <taxon>Toxocaridae</taxon>
        <taxon>Toxocara</taxon>
    </lineage>
</organism>
<evidence type="ECO:0000313" key="1">
    <source>
        <dbReference type="EMBL" id="KHN87358.1"/>
    </source>
</evidence>
<accession>A0A0B2W0B8</accession>
<keyword evidence="2" id="KW-1185">Reference proteome</keyword>
<evidence type="ECO:0000313" key="2">
    <source>
        <dbReference type="Proteomes" id="UP000031036"/>
    </source>
</evidence>
<sequence length="64" mass="7567">MVDRCDSVEEQEWCQCVAKMCPIVYMNESRDKLESCYMDLCFISKRALEYSALIKPIFVEFGDR</sequence>